<organism evidence="1 2">
    <name type="scientific">Cohnella terricola</name>
    <dbReference type="NCBI Taxonomy" id="1289167"/>
    <lineage>
        <taxon>Bacteria</taxon>
        <taxon>Bacillati</taxon>
        <taxon>Bacillota</taxon>
        <taxon>Bacilli</taxon>
        <taxon>Bacillales</taxon>
        <taxon>Paenibacillaceae</taxon>
        <taxon>Cohnella</taxon>
    </lineage>
</organism>
<evidence type="ECO:0000313" key="2">
    <source>
        <dbReference type="Proteomes" id="UP000316330"/>
    </source>
</evidence>
<proteinExistence type="predicted"/>
<dbReference type="EMBL" id="VNJJ01000025">
    <property type="protein sequence ID" value="TVX95104.1"/>
    <property type="molecule type" value="Genomic_DNA"/>
</dbReference>
<name>A0A559J5D6_9BACL</name>
<gene>
    <name evidence="1" type="ORF">FPZ45_24185</name>
</gene>
<dbReference type="OrthoDB" id="9814556at2"/>
<keyword evidence="2" id="KW-1185">Reference proteome</keyword>
<accession>A0A559J5D6</accession>
<dbReference type="Proteomes" id="UP000316330">
    <property type="component" value="Unassembled WGS sequence"/>
</dbReference>
<protein>
    <submittedName>
        <fullName evidence="1">Uncharacterized protein</fullName>
    </submittedName>
</protein>
<dbReference type="RefSeq" id="WP_144707228.1">
    <property type="nucleotide sequence ID" value="NZ_VNJJ01000025.1"/>
</dbReference>
<evidence type="ECO:0000313" key="1">
    <source>
        <dbReference type="EMBL" id="TVX95104.1"/>
    </source>
</evidence>
<sequence length="96" mass="11562">MEVEKIDQLIEIIVQNFDEKSNIVFVEKKGKNIWSMLSLMQFEDDMEYWDMPTHIRDISGRKGFLFDISINEGRIVSEIQRFIDEHNLDKRDFSLY</sequence>
<dbReference type="AlphaFoldDB" id="A0A559J5D6"/>
<comment type="caution">
    <text evidence="1">The sequence shown here is derived from an EMBL/GenBank/DDBJ whole genome shotgun (WGS) entry which is preliminary data.</text>
</comment>
<reference evidence="1 2" key="1">
    <citation type="submission" date="2019-07" db="EMBL/GenBank/DDBJ databases">
        <authorList>
            <person name="Kim J."/>
        </authorList>
    </citation>
    <scope>NUCLEOTIDE SEQUENCE [LARGE SCALE GENOMIC DNA]</scope>
    <source>
        <strain evidence="1 2">G13</strain>
    </source>
</reference>